<evidence type="ECO:0008006" key="4">
    <source>
        <dbReference type="Google" id="ProtNLM"/>
    </source>
</evidence>
<evidence type="ECO:0000313" key="3">
    <source>
        <dbReference type="Proteomes" id="UP000031246"/>
    </source>
</evidence>
<name>A0A0C1DSA4_9SPHI</name>
<protein>
    <recommendedName>
        <fullName evidence="4">Outer membrane protein beta-barrel domain-containing protein</fullName>
    </recommendedName>
</protein>
<feature type="chain" id="PRO_5002148777" description="Outer membrane protein beta-barrel domain-containing protein" evidence="1">
    <location>
        <begin position="20"/>
        <end position="172"/>
    </location>
</feature>
<accession>A0A0C1DSA4</accession>
<dbReference type="OrthoDB" id="963878at2"/>
<dbReference type="EMBL" id="JSYN01000001">
    <property type="protein sequence ID" value="KIA96970.1"/>
    <property type="molecule type" value="Genomic_DNA"/>
</dbReference>
<sequence length="172" mass="18844">MKKMLLICVVVCCFINTQAQSPIKYTAKVEAGYHLFLSRPLKIDAVDGGMGYQLGGKPNGLDLSLVNGISFKRNVRLGLGLSYLNYEGINGFSVFGDFEYVTIKASLAPVFNLKLGSSHINNQYVNGSTVAFVDLSGGVEHKVGEKLSIQYKAGFRFVHQSIFLPIRIGARF</sequence>
<dbReference type="Proteomes" id="UP000031246">
    <property type="component" value="Unassembled WGS sequence"/>
</dbReference>
<keyword evidence="3" id="KW-1185">Reference proteome</keyword>
<comment type="caution">
    <text evidence="2">The sequence shown here is derived from an EMBL/GenBank/DDBJ whole genome shotgun (WGS) entry which is preliminary data.</text>
</comment>
<feature type="signal peptide" evidence="1">
    <location>
        <begin position="1"/>
        <end position="19"/>
    </location>
</feature>
<gene>
    <name evidence="2" type="ORF">OC25_00820</name>
</gene>
<keyword evidence="1" id="KW-0732">Signal</keyword>
<evidence type="ECO:0000313" key="2">
    <source>
        <dbReference type="EMBL" id="KIA96970.1"/>
    </source>
</evidence>
<evidence type="ECO:0000256" key="1">
    <source>
        <dbReference type="SAM" id="SignalP"/>
    </source>
</evidence>
<reference evidence="2 3" key="1">
    <citation type="submission" date="2014-10" db="EMBL/GenBank/DDBJ databases">
        <title>Pedobacter Kyungheensis.</title>
        <authorList>
            <person name="Anderson B.M."/>
            <person name="Newman J.D."/>
        </authorList>
    </citation>
    <scope>NUCLEOTIDE SEQUENCE [LARGE SCALE GENOMIC DNA]</scope>
    <source>
        <strain evidence="2 3">KACC 16221</strain>
    </source>
</reference>
<organism evidence="2 3">
    <name type="scientific">Pedobacter kyungheensis</name>
    <dbReference type="NCBI Taxonomy" id="1069985"/>
    <lineage>
        <taxon>Bacteria</taxon>
        <taxon>Pseudomonadati</taxon>
        <taxon>Bacteroidota</taxon>
        <taxon>Sphingobacteriia</taxon>
        <taxon>Sphingobacteriales</taxon>
        <taxon>Sphingobacteriaceae</taxon>
        <taxon>Pedobacter</taxon>
    </lineage>
</organism>
<proteinExistence type="predicted"/>
<dbReference type="RefSeq" id="WP_039470696.1">
    <property type="nucleotide sequence ID" value="NZ_JSYN01000001.1"/>
</dbReference>
<dbReference type="AlphaFoldDB" id="A0A0C1DSA4"/>